<dbReference type="EMBL" id="MLJW01000100">
    <property type="protein sequence ID" value="OIQ99959.1"/>
    <property type="molecule type" value="Genomic_DNA"/>
</dbReference>
<dbReference type="PANTHER" id="PTHR30096">
    <property type="entry name" value="4,5-DOPA DIOXYGENASE EXTRADIOL-LIKE PROTEIN"/>
    <property type="match status" value="1"/>
</dbReference>
<dbReference type="SUPFAM" id="SSF53213">
    <property type="entry name" value="LigB-like"/>
    <property type="match status" value="1"/>
</dbReference>
<evidence type="ECO:0000313" key="2">
    <source>
        <dbReference type="EMBL" id="OIQ99959.1"/>
    </source>
</evidence>
<organism evidence="2">
    <name type="scientific">mine drainage metagenome</name>
    <dbReference type="NCBI Taxonomy" id="410659"/>
    <lineage>
        <taxon>unclassified sequences</taxon>
        <taxon>metagenomes</taxon>
        <taxon>ecological metagenomes</taxon>
    </lineage>
</organism>
<gene>
    <name evidence="2" type="ORF">GALL_179750</name>
</gene>
<protein>
    <submittedName>
        <fullName evidence="2">LigB family dioxygenase</fullName>
    </submittedName>
</protein>
<sequence length="88" mass="9831">MKMLPSLFVSHGSPMMAMENSPARQFLTEWSIHNETPSAILVVSAHWESIGGPAVSLAERPDTIHDFGEFPRDLYEIKYPAPGLFTPF</sequence>
<dbReference type="InterPro" id="IPR014436">
    <property type="entry name" value="Extradiol_dOase_DODA"/>
</dbReference>
<accession>A0A1J5S7A4</accession>
<keyword evidence="2" id="KW-0223">Dioxygenase</keyword>
<dbReference type="AlphaFoldDB" id="A0A1J5S7A4"/>
<dbReference type="CDD" id="cd07363">
    <property type="entry name" value="45_DOPA_Dioxygenase"/>
    <property type="match status" value="1"/>
</dbReference>
<dbReference type="PANTHER" id="PTHR30096:SF0">
    <property type="entry name" value="4,5-DOPA DIOXYGENASE EXTRADIOL-LIKE PROTEIN"/>
    <property type="match status" value="1"/>
</dbReference>
<dbReference type="GO" id="GO:0051213">
    <property type="term" value="F:dioxygenase activity"/>
    <property type="evidence" value="ECO:0007669"/>
    <property type="project" value="UniProtKB-KW"/>
</dbReference>
<proteinExistence type="predicted"/>
<keyword evidence="1" id="KW-0560">Oxidoreductase</keyword>
<evidence type="ECO:0000256" key="1">
    <source>
        <dbReference type="ARBA" id="ARBA00023002"/>
    </source>
</evidence>
<dbReference type="Gene3D" id="3.40.830.10">
    <property type="entry name" value="LigB-like"/>
    <property type="match status" value="1"/>
</dbReference>
<dbReference type="GO" id="GO:0008270">
    <property type="term" value="F:zinc ion binding"/>
    <property type="evidence" value="ECO:0007669"/>
    <property type="project" value="InterPro"/>
</dbReference>
<reference evidence="2" key="1">
    <citation type="submission" date="2016-10" db="EMBL/GenBank/DDBJ databases">
        <title>Sequence of Gallionella enrichment culture.</title>
        <authorList>
            <person name="Poehlein A."/>
            <person name="Muehling M."/>
            <person name="Daniel R."/>
        </authorList>
    </citation>
    <scope>NUCLEOTIDE SEQUENCE</scope>
</reference>
<name>A0A1J5S7A4_9ZZZZ</name>
<comment type="caution">
    <text evidence="2">The sequence shown here is derived from an EMBL/GenBank/DDBJ whole genome shotgun (WGS) entry which is preliminary data.</text>
</comment>